<dbReference type="EMBL" id="CP120576">
    <property type="protein sequence ID" value="WEY85452.1"/>
    <property type="molecule type" value="Genomic_DNA"/>
</dbReference>
<keyword evidence="1" id="KW-0812">Transmembrane</keyword>
<dbReference type="Proteomes" id="UP001214898">
    <property type="component" value="Chromosome"/>
</dbReference>
<protein>
    <submittedName>
        <fullName evidence="2">Sigma-Y antisigma factor</fullName>
    </submittedName>
    <submittedName>
        <fullName evidence="3">YxlC family protein</fullName>
    </submittedName>
</protein>
<feature type="transmembrane region" description="Helical" evidence="1">
    <location>
        <begin position="73"/>
        <end position="92"/>
    </location>
</feature>
<feature type="transmembrane region" description="Helical" evidence="1">
    <location>
        <begin position="46"/>
        <end position="67"/>
    </location>
</feature>
<accession>A0A0D1IBG2</accession>
<reference evidence="3" key="2">
    <citation type="submission" date="2023-03" db="EMBL/GenBank/DDBJ databases">
        <title>Complete genome sequences of 52 Bacillus and Priestia strains isolated from West-African fermentations and 26 reference strains from the DSMZ collection.</title>
        <authorList>
            <person name="Wiedenbein E.S."/>
            <person name="Canoy T.S."/>
            <person name="Hui Y."/>
            <person name="Parkouda C."/>
            <person name="Dawende C."/>
            <person name="Ametefe E."/>
            <person name="Jespersen L."/>
            <person name="Nielsen D.S."/>
        </authorList>
    </citation>
    <scope>NUCLEOTIDE SEQUENCE</scope>
    <source>
        <strain evidence="3">PRO56</strain>
    </source>
</reference>
<evidence type="ECO:0000313" key="4">
    <source>
        <dbReference type="Proteomes" id="UP000032247"/>
    </source>
</evidence>
<sequence>MNKEKLSDHLKSEWKKIDQTANPSIPTQKELLHQLSQMKAEYRKKLLQEIILFVFCALMVVSAAILAFNQVPAVFIVLQVCVLAVLPILIAAEKKRHLGECEVKRG</sequence>
<reference evidence="2 4" key="1">
    <citation type="submission" date="2014-12" db="EMBL/GenBank/DDBJ databases">
        <title>Comparative genome analysis of Bacillus coagulans HM-08, Clostridium butyricum HM-68, Bacillus subtilis HM-66 and Bacillus licheniformis BL-09.</title>
        <authorList>
            <person name="Zhang H."/>
        </authorList>
    </citation>
    <scope>NUCLEOTIDE SEQUENCE [LARGE SCALE GENOMIC DNA]</scope>
    <source>
        <strain evidence="2 4">HM-66</strain>
    </source>
</reference>
<dbReference type="Proteomes" id="UP000032247">
    <property type="component" value="Unassembled WGS sequence"/>
</dbReference>
<dbReference type="InterPro" id="IPR035238">
    <property type="entry name" value="DUF5345"/>
</dbReference>
<name>A0A0D1IBG2_BACIU</name>
<dbReference type="PATRIC" id="fig|1423.173.peg.4775"/>
<dbReference type="STRING" id="483913.AN935_19595"/>
<dbReference type="EMBL" id="JXBC01000013">
    <property type="protein sequence ID" value="KIU06233.1"/>
    <property type="molecule type" value="Genomic_DNA"/>
</dbReference>
<evidence type="ECO:0000256" key="1">
    <source>
        <dbReference type="SAM" id="Phobius"/>
    </source>
</evidence>
<keyword evidence="1" id="KW-1133">Transmembrane helix</keyword>
<proteinExistence type="predicted"/>
<dbReference type="AlphaFoldDB" id="A0A0D1IBG2"/>
<gene>
    <name evidence="3" type="primary">yxlC</name>
    <name evidence="3" type="ORF">P5633_04430</name>
    <name evidence="2" type="ORF">SC09_contig4orf01310</name>
</gene>
<organism evidence="2 4">
    <name type="scientific">Bacillus subtilis</name>
    <dbReference type="NCBI Taxonomy" id="1423"/>
    <lineage>
        <taxon>Bacteria</taxon>
        <taxon>Bacillati</taxon>
        <taxon>Bacillota</taxon>
        <taxon>Bacilli</taxon>
        <taxon>Bacillales</taxon>
        <taxon>Bacillaceae</taxon>
        <taxon>Bacillus</taxon>
    </lineage>
</organism>
<keyword evidence="1" id="KW-0472">Membrane</keyword>
<evidence type="ECO:0000313" key="2">
    <source>
        <dbReference type="EMBL" id="KIU06233.1"/>
    </source>
</evidence>
<dbReference type="Pfam" id="PF17280">
    <property type="entry name" value="DUF5345"/>
    <property type="match status" value="1"/>
</dbReference>
<evidence type="ECO:0000313" key="3">
    <source>
        <dbReference type="EMBL" id="WEY85452.1"/>
    </source>
</evidence>